<feature type="transmembrane region" description="Helical" evidence="6">
    <location>
        <begin position="29"/>
        <end position="48"/>
    </location>
</feature>
<comment type="subcellular location">
    <subcellularLocation>
        <location evidence="1">Membrane</location>
        <topology evidence="1">Multi-pass membrane protein</topology>
    </subcellularLocation>
</comment>
<evidence type="ECO:0000313" key="8">
    <source>
        <dbReference type="Proteomes" id="UP000238924"/>
    </source>
</evidence>
<dbReference type="PANTHER" id="PTHR21716">
    <property type="entry name" value="TRANSMEMBRANE PROTEIN"/>
    <property type="match status" value="1"/>
</dbReference>
<feature type="transmembrane region" description="Helical" evidence="6">
    <location>
        <begin position="318"/>
        <end position="346"/>
    </location>
</feature>
<feature type="transmembrane region" description="Helical" evidence="6">
    <location>
        <begin position="248"/>
        <end position="270"/>
    </location>
</feature>
<feature type="transmembrane region" description="Helical" evidence="6">
    <location>
        <begin position="220"/>
        <end position="242"/>
    </location>
</feature>
<dbReference type="EMBL" id="JJMJ01000232">
    <property type="protein sequence ID" value="PPS21093.1"/>
    <property type="molecule type" value="Genomic_DNA"/>
</dbReference>
<evidence type="ECO:0000256" key="2">
    <source>
        <dbReference type="ARBA" id="ARBA00009773"/>
    </source>
</evidence>
<accession>A0ABX5B358</accession>
<organism evidence="7 8">
    <name type="scientific">Brachyspira murdochii</name>
    <dbReference type="NCBI Taxonomy" id="84378"/>
    <lineage>
        <taxon>Bacteria</taxon>
        <taxon>Pseudomonadati</taxon>
        <taxon>Spirochaetota</taxon>
        <taxon>Spirochaetia</taxon>
        <taxon>Brachyspirales</taxon>
        <taxon>Brachyspiraceae</taxon>
        <taxon>Brachyspira</taxon>
    </lineage>
</organism>
<name>A0ABX5B358_9SPIR</name>
<evidence type="ECO:0000256" key="1">
    <source>
        <dbReference type="ARBA" id="ARBA00004141"/>
    </source>
</evidence>
<dbReference type="PANTHER" id="PTHR21716:SF4">
    <property type="entry name" value="TRANSMEMBRANE PROTEIN 245"/>
    <property type="match status" value="1"/>
</dbReference>
<sequence length="378" mass="43216">MNKNNIGYIFFIAFIFLSIFIMYKLLKPFGMIIFFAVVFYVVLNPLFIKAMGKSYKKKDKLSAIKKNTLALLFSLTSLIIFLVPTSILAYTIIVQLIDISNIGIKYFMNLDVNEVLRNSNINNFLKSLPIDVSMETILKRIQDSSLSNLTFISSYLTQNVASLLKSTGGFVSSFIFMMFSLFFFFIDGEYLMEQVRTLVPIERKYFDRLIKQVSEGIKGIVFGNLFTGLFQGVCAFIVYSVFGVANSFTFAFLTIIASFMPIIGTTIIWLPLGVLFIINGQLIKAIIFVICSWFFITIPDNFVRPLLLGNRIELHPLFIFFAILGGVLFFGLSGIILGPLTFILFFEIMKIFNEERILEAKKEKIIIRRKNTLRVNKK</sequence>
<protein>
    <submittedName>
        <fullName evidence="7">Membrane protein</fullName>
    </submittedName>
</protein>
<evidence type="ECO:0000313" key="7">
    <source>
        <dbReference type="EMBL" id="PPS21093.1"/>
    </source>
</evidence>
<keyword evidence="8" id="KW-1185">Reference proteome</keyword>
<feature type="transmembrane region" description="Helical" evidence="6">
    <location>
        <begin position="69"/>
        <end position="93"/>
    </location>
</feature>
<evidence type="ECO:0000256" key="6">
    <source>
        <dbReference type="SAM" id="Phobius"/>
    </source>
</evidence>
<reference evidence="7 8" key="1">
    <citation type="submission" date="2014-04" db="EMBL/GenBank/DDBJ databases">
        <title>Whole genome sequence of 'Brachyspira hampsonii' D13-03603F2.</title>
        <authorList>
            <person name="Patterson A.H."/>
            <person name="Chaban B."/>
            <person name="Fernando C."/>
            <person name="Harding J.C."/>
            <person name="Hill J.E."/>
        </authorList>
    </citation>
    <scope>NUCLEOTIDE SEQUENCE [LARGE SCALE GENOMIC DNA]</scope>
    <source>
        <strain evidence="7 8">D13-03603F2</strain>
    </source>
</reference>
<feature type="transmembrane region" description="Helical" evidence="6">
    <location>
        <begin position="7"/>
        <end position="23"/>
    </location>
</feature>
<feature type="transmembrane region" description="Helical" evidence="6">
    <location>
        <begin position="167"/>
        <end position="186"/>
    </location>
</feature>
<dbReference type="RefSeq" id="WP_013114824.1">
    <property type="nucleotide sequence ID" value="NZ_JAWLPZ010000002.1"/>
</dbReference>
<keyword evidence="4 6" id="KW-1133">Transmembrane helix</keyword>
<comment type="caution">
    <text evidence="7">The sequence shown here is derived from an EMBL/GenBank/DDBJ whole genome shotgun (WGS) entry which is preliminary data.</text>
</comment>
<dbReference type="Pfam" id="PF01594">
    <property type="entry name" value="AI-2E_transport"/>
    <property type="match status" value="1"/>
</dbReference>
<evidence type="ECO:0000256" key="5">
    <source>
        <dbReference type="ARBA" id="ARBA00023136"/>
    </source>
</evidence>
<proteinExistence type="inferred from homology"/>
<dbReference type="Proteomes" id="UP000238924">
    <property type="component" value="Unassembled WGS sequence"/>
</dbReference>
<gene>
    <name evidence="7" type="ORF">DJ52_12930</name>
</gene>
<evidence type="ECO:0000256" key="3">
    <source>
        <dbReference type="ARBA" id="ARBA00022692"/>
    </source>
</evidence>
<keyword evidence="5 6" id="KW-0472">Membrane</keyword>
<evidence type="ECO:0000256" key="4">
    <source>
        <dbReference type="ARBA" id="ARBA00022989"/>
    </source>
</evidence>
<comment type="similarity">
    <text evidence="2">Belongs to the autoinducer-2 exporter (AI-2E) (TC 2.A.86) family.</text>
</comment>
<dbReference type="InterPro" id="IPR002549">
    <property type="entry name" value="AI-2E-like"/>
</dbReference>
<keyword evidence="3 6" id="KW-0812">Transmembrane</keyword>
<feature type="transmembrane region" description="Helical" evidence="6">
    <location>
        <begin position="282"/>
        <end position="298"/>
    </location>
</feature>